<accession>A0ABR7GZZ8</accession>
<feature type="domain" description="ABC3 transporter permease C-terminal" evidence="8">
    <location>
        <begin position="250"/>
        <end position="372"/>
    </location>
</feature>
<keyword evidence="5 7" id="KW-0472">Membrane</keyword>
<feature type="transmembrane region" description="Helical" evidence="7">
    <location>
        <begin position="243"/>
        <end position="265"/>
    </location>
</feature>
<keyword evidence="3 7" id="KW-0812">Transmembrane</keyword>
<name>A0ABR7GZZ8_9FIRM</name>
<feature type="transmembrane region" description="Helical" evidence="7">
    <location>
        <begin position="689"/>
        <end position="710"/>
    </location>
</feature>
<evidence type="ECO:0000256" key="4">
    <source>
        <dbReference type="ARBA" id="ARBA00022989"/>
    </source>
</evidence>
<proteinExistence type="inferred from homology"/>
<feature type="domain" description="MacB-like periplasmic core" evidence="9">
    <location>
        <begin position="21"/>
        <end position="214"/>
    </location>
</feature>
<evidence type="ECO:0000256" key="5">
    <source>
        <dbReference type="ARBA" id="ARBA00023136"/>
    </source>
</evidence>
<evidence type="ECO:0000313" key="10">
    <source>
        <dbReference type="EMBL" id="MBC5706522.1"/>
    </source>
</evidence>
<dbReference type="EMBL" id="JACOPB010000001">
    <property type="protein sequence ID" value="MBC5706522.1"/>
    <property type="molecule type" value="Genomic_DNA"/>
</dbReference>
<dbReference type="InterPro" id="IPR025857">
    <property type="entry name" value="MacB_PCD"/>
</dbReference>
<keyword evidence="11" id="KW-1185">Reference proteome</keyword>
<keyword evidence="4 7" id="KW-1133">Transmembrane helix</keyword>
<comment type="subcellular location">
    <subcellularLocation>
        <location evidence="1">Cell membrane</location>
        <topology evidence="1">Multi-pass membrane protein</topology>
    </subcellularLocation>
</comment>
<reference evidence="10 11" key="1">
    <citation type="submission" date="2020-08" db="EMBL/GenBank/DDBJ databases">
        <title>Genome public.</title>
        <authorList>
            <person name="Liu C."/>
            <person name="Sun Q."/>
        </authorList>
    </citation>
    <scope>NUCLEOTIDE SEQUENCE [LARGE SCALE GENOMIC DNA]</scope>
    <source>
        <strain evidence="10 11">NSJ-66</strain>
    </source>
</reference>
<dbReference type="Pfam" id="PF02687">
    <property type="entry name" value="FtsX"/>
    <property type="match status" value="2"/>
</dbReference>
<evidence type="ECO:0000256" key="6">
    <source>
        <dbReference type="ARBA" id="ARBA00038076"/>
    </source>
</evidence>
<comment type="caution">
    <text evidence="10">The sequence shown here is derived from an EMBL/GenBank/DDBJ whole genome shotgun (WGS) entry which is preliminary data.</text>
</comment>
<evidence type="ECO:0000256" key="1">
    <source>
        <dbReference type="ARBA" id="ARBA00004651"/>
    </source>
</evidence>
<feature type="transmembrane region" description="Helical" evidence="7">
    <location>
        <begin position="21"/>
        <end position="40"/>
    </location>
</feature>
<dbReference type="PANTHER" id="PTHR30572:SF4">
    <property type="entry name" value="ABC TRANSPORTER PERMEASE YTRF"/>
    <property type="match status" value="1"/>
</dbReference>
<evidence type="ECO:0000256" key="7">
    <source>
        <dbReference type="SAM" id="Phobius"/>
    </source>
</evidence>
<comment type="similarity">
    <text evidence="6">Belongs to the ABC-4 integral membrane protein family.</text>
</comment>
<sequence>MKSYLSLVSEYAKVHKKKGRLTIICIAISVMLIVAVFGMAEMSVTAQIDDYIRKSGNWHAIVTDLSDDVAADIGGHSSVRVSGWIGVAEDTEYAGSPLLVQGGEQAIAEEMNLVLSEGKYPVSAQEALLDEGALTQLDISIGDTIEIPLSGGQTRPYTITGSYKDFSSLKGGGAHGLYLSVAGVRALPPESWMEYYYIQFAHGSNINRAASEIIAEYGLSEEQVSINKMLLGLMGQSDDSSMVYLYITAIILALLIMAAGTFMIASSFNMSMLERTQFFGLLRCMGATKRQVKRYVRAEGLRYSLIGIPIGLLAGCGIVCLAVIFLNTLNSQYLPEMPLRISWIGVLSGAATGFVTVMLASRSPAKKAAAVSPQAAVTGNIDYKNNLKIQKASSTRLFHVDTAMGLKHAFSNKKSMVFITGSFAISIVLFLCFSVLITFMNHALKPLQPYAADISITGADNSVRLGRSLMEELKALSGASKVYGRMFLYDVPATTGQRGGAVILVSYDDPQFEWAEGMLTAGNANSVRDGNGVFVCFSDDSAWNVGDRIALDISGEITEVEIAGVLSDSPFQGANNEWVVICSEDTFTSLTGITDYTIIDMQVESDISGQVRSLLTSDLHMRDKIQSNAEIKSTFDAMAVFVYGFLIVIALIALINILNTVRASVSSRMNHYGVMRAVGMSGRQLKKTIIAETAAYAITGCIVGSVLGLLPHRLFYGLLITSNWGGVWQPPIAVLAVTVLAAFLTTFVSVHSVAGKIKEMSIVNVVNAG</sequence>
<feature type="transmembrane region" description="Helical" evidence="7">
    <location>
        <begin position="416"/>
        <end position="440"/>
    </location>
</feature>
<feature type="transmembrane region" description="Helical" evidence="7">
    <location>
        <begin position="730"/>
        <end position="750"/>
    </location>
</feature>
<dbReference type="InterPro" id="IPR003838">
    <property type="entry name" value="ABC3_permease_C"/>
</dbReference>
<keyword evidence="2" id="KW-1003">Cell membrane</keyword>
<dbReference type="RefSeq" id="WP_187018604.1">
    <property type="nucleotide sequence ID" value="NZ_JACOPB010000001.1"/>
</dbReference>
<dbReference type="Proteomes" id="UP000634672">
    <property type="component" value="Unassembled WGS sequence"/>
</dbReference>
<dbReference type="Pfam" id="PF12704">
    <property type="entry name" value="MacB_PCD"/>
    <property type="match status" value="1"/>
</dbReference>
<evidence type="ECO:0000259" key="8">
    <source>
        <dbReference type="Pfam" id="PF02687"/>
    </source>
</evidence>
<feature type="transmembrane region" description="Helical" evidence="7">
    <location>
        <begin position="637"/>
        <end position="658"/>
    </location>
</feature>
<evidence type="ECO:0000256" key="3">
    <source>
        <dbReference type="ARBA" id="ARBA00022692"/>
    </source>
</evidence>
<evidence type="ECO:0000259" key="9">
    <source>
        <dbReference type="Pfam" id="PF12704"/>
    </source>
</evidence>
<evidence type="ECO:0000256" key="2">
    <source>
        <dbReference type="ARBA" id="ARBA00022475"/>
    </source>
</evidence>
<gene>
    <name evidence="10" type="ORF">H8S75_00940</name>
</gene>
<evidence type="ECO:0000313" key="11">
    <source>
        <dbReference type="Proteomes" id="UP000634672"/>
    </source>
</evidence>
<organism evidence="10 11">
    <name type="scientific">Hungatella hominis</name>
    <dbReference type="NCBI Taxonomy" id="2763050"/>
    <lineage>
        <taxon>Bacteria</taxon>
        <taxon>Bacillati</taxon>
        <taxon>Bacillota</taxon>
        <taxon>Clostridia</taxon>
        <taxon>Lachnospirales</taxon>
        <taxon>Lachnospiraceae</taxon>
        <taxon>Hungatella</taxon>
    </lineage>
</organism>
<protein>
    <submittedName>
        <fullName evidence="10">FtsX-like permease family protein</fullName>
    </submittedName>
</protein>
<dbReference type="InterPro" id="IPR050250">
    <property type="entry name" value="Macrolide_Exporter_MacB"/>
</dbReference>
<feature type="transmembrane region" description="Helical" evidence="7">
    <location>
        <begin position="341"/>
        <end position="360"/>
    </location>
</feature>
<feature type="domain" description="ABC3 transporter permease C-terminal" evidence="8">
    <location>
        <begin position="645"/>
        <end position="753"/>
    </location>
</feature>
<dbReference type="PANTHER" id="PTHR30572">
    <property type="entry name" value="MEMBRANE COMPONENT OF TRANSPORTER-RELATED"/>
    <property type="match status" value="1"/>
</dbReference>
<feature type="transmembrane region" description="Helical" evidence="7">
    <location>
        <begin position="303"/>
        <end position="329"/>
    </location>
</feature>